<name>A0A5E4NRH5_9HEMI</name>
<dbReference type="GO" id="GO:0003964">
    <property type="term" value="F:RNA-directed DNA polymerase activity"/>
    <property type="evidence" value="ECO:0007669"/>
    <property type="project" value="UniProtKB-KW"/>
</dbReference>
<dbReference type="InterPro" id="IPR052560">
    <property type="entry name" value="RdDP_mobile_element"/>
</dbReference>
<dbReference type="Pfam" id="PF00078">
    <property type="entry name" value="RVT_1"/>
    <property type="match status" value="1"/>
</dbReference>
<evidence type="ECO:0000259" key="2">
    <source>
        <dbReference type="PROSITE" id="PS50878"/>
    </source>
</evidence>
<proteinExistence type="predicted"/>
<feature type="region of interest" description="Disordered" evidence="1">
    <location>
        <begin position="1"/>
        <end position="21"/>
    </location>
</feature>
<dbReference type="CDD" id="cd01650">
    <property type="entry name" value="RT_nLTR_like"/>
    <property type="match status" value="1"/>
</dbReference>
<dbReference type="InterPro" id="IPR043502">
    <property type="entry name" value="DNA/RNA_pol_sf"/>
</dbReference>
<dbReference type="PANTHER" id="PTHR36688">
    <property type="entry name" value="ENDO/EXONUCLEASE/PHOSPHATASE DOMAIN-CONTAINING PROTEIN"/>
    <property type="match status" value="1"/>
</dbReference>
<sequence length="526" mass="60948">LALAPPNYKKSHNYNTPIPSDTQNLIKEKHKARRIWQTHRSPAVKKRLNQLTRRVEWELDNLRYNSYKAYVSKINPNDSSLWIATKRITKQRETIPPLINGLAKYETNIEKCEIFAQHFESCFTTDENHTNQNEVVNLEQRNIENQPIVNPISPCTPKEIQIIINKLATSLMNSSMRLGYFPDTWKIAIIIPTHKPGKQNSSPKSYRPKSLLPTFSKLLERNLLHRIKPFLKIIPLHQFGFKPFHSTTHQLQQISEIIVNGYENKKFTTSAFLDISQAFDKVWHHGLILKIKSQNLPLYLNNTFLSFIANRKFHVRIGTDISQIHNVKAGVPQGSVLGPSLFNIYCHDIPTPQHCHLAMFADDTAIITQNQTLESSIRDLQNSLNELSLWFSKWKLTLNPTKSEAKIFTLRKYINPTLLQINNKEINWNNKDDLVKYLGLHLDEKLSWKIHINKKLNQGYTRLRILYSLLNHSSTIQMKCSLLLYTAIIRPLVTYACPVWASASKTKIKKLQTLQNKFLRIALKAP</sequence>
<keyword evidence="3" id="KW-0548">Nucleotidyltransferase</keyword>
<feature type="non-terminal residue" evidence="3">
    <location>
        <position position="1"/>
    </location>
</feature>
<dbReference type="AlphaFoldDB" id="A0A5E4NRH5"/>
<protein>
    <submittedName>
        <fullName evidence="3">Reverse transcriptase domain</fullName>
    </submittedName>
</protein>
<accession>A0A5E4NRH5</accession>
<feature type="non-terminal residue" evidence="3">
    <location>
        <position position="526"/>
    </location>
</feature>
<dbReference type="PROSITE" id="PS50878">
    <property type="entry name" value="RT_POL"/>
    <property type="match status" value="1"/>
</dbReference>
<evidence type="ECO:0000313" key="4">
    <source>
        <dbReference type="Proteomes" id="UP000325440"/>
    </source>
</evidence>
<keyword evidence="4" id="KW-1185">Reference proteome</keyword>
<evidence type="ECO:0000256" key="1">
    <source>
        <dbReference type="SAM" id="MobiDB-lite"/>
    </source>
</evidence>
<dbReference type="OrthoDB" id="6627393at2759"/>
<dbReference type="EMBL" id="CABPRJ010002570">
    <property type="protein sequence ID" value="VVC46497.1"/>
    <property type="molecule type" value="Genomic_DNA"/>
</dbReference>
<evidence type="ECO:0000313" key="3">
    <source>
        <dbReference type="EMBL" id="VVC46497.1"/>
    </source>
</evidence>
<dbReference type="SUPFAM" id="SSF56672">
    <property type="entry name" value="DNA/RNA polymerases"/>
    <property type="match status" value="1"/>
</dbReference>
<dbReference type="Proteomes" id="UP000325440">
    <property type="component" value="Unassembled WGS sequence"/>
</dbReference>
<reference evidence="3 4" key="1">
    <citation type="submission" date="2019-08" db="EMBL/GenBank/DDBJ databases">
        <authorList>
            <person name="Alioto T."/>
            <person name="Alioto T."/>
            <person name="Gomez Garrido J."/>
        </authorList>
    </citation>
    <scope>NUCLEOTIDE SEQUENCE [LARGE SCALE GENOMIC DNA]</scope>
</reference>
<feature type="domain" description="Reverse transcriptase" evidence="2">
    <location>
        <begin position="174"/>
        <end position="442"/>
    </location>
</feature>
<dbReference type="InterPro" id="IPR000477">
    <property type="entry name" value="RT_dom"/>
</dbReference>
<organism evidence="3 4">
    <name type="scientific">Cinara cedri</name>
    <dbReference type="NCBI Taxonomy" id="506608"/>
    <lineage>
        <taxon>Eukaryota</taxon>
        <taxon>Metazoa</taxon>
        <taxon>Ecdysozoa</taxon>
        <taxon>Arthropoda</taxon>
        <taxon>Hexapoda</taxon>
        <taxon>Insecta</taxon>
        <taxon>Pterygota</taxon>
        <taxon>Neoptera</taxon>
        <taxon>Paraneoptera</taxon>
        <taxon>Hemiptera</taxon>
        <taxon>Sternorrhyncha</taxon>
        <taxon>Aphidomorpha</taxon>
        <taxon>Aphidoidea</taxon>
        <taxon>Aphididae</taxon>
        <taxon>Lachninae</taxon>
        <taxon>Cinara</taxon>
    </lineage>
</organism>
<keyword evidence="3" id="KW-0695">RNA-directed DNA polymerase</keyword>
<keyword evidence="3" id="KW-0808">Transferase</keyword>
<dbReference type="PANTHER" id="PTHR36688:SF1">
    <property type="entry name" value="ENDONUCLEASE_EXONUCLEASE_PHOSPHATASE DOMAIN-CONTAINING PROTEIN"/>
    <property type="match status" value="1"/>
</dbReference>
<gene>
    <name evidence="3" type="ORF">CINCED_3A004931</name>
</gene>